<reference evidence="4" key="1">
    <citation type="journal article" date="2011" name="J. Bacteriol.">
        <title>Genome sequences of eight morphologically diverse alphaproteobacteria.</title>
        <authorList>
            <consortium name="US DOE Joint Genome Institute"/>
            <person name="Brown P.J."/>
            <person name="Kysela D.T."/>
            <person name="Buechlein A."/>
            <person name="Hemmerich C."/>
            <person name="Brun Y.V."/>
        </authorList>
    </citation>
    <scope>NUCLEOTIDE SEQUENCE [LARGE SCALE GENOMIC DNA]</scope>
    <source>
        <strain evidence="4">ATCC 49814 / DSM 5838 / IFAM 1418</strain>
    </source>
</reference>
<dbReference type="PANTHER" id="PTHR43747">
    <property type="entry name" value="FAD-BINDING PROTEIN"/>
    <property type="match status" value="1"/>
</dbReference>
<dbReference type="RefSeq" id="WP_015828619.1">
    <property type="nucleotide sequence ID" value="NC_012982.1"/>
</dbReference>
<sequence>MERQTINRVVIAGGGTAGWVTAASLSHNLGPALDITLVESEAIGTIGVGEATIPTHTSFHAMLGINEAEFMRATHATFKLGIQFEGWKDKGESYIHSFGQVGKHTWMAPFHHLWLHARDLGIEGDFEDYCLELKAAKADKFFTSDKQKPLNYAYHLDAVAYAKYLRGFSEKKGVKRVEGKIQNVLQYAESGNIKAVELENGALIEGDLFIDCTGFNGLLIEKTLKTGYDDWRHWLPMDSAYAVQTQKTGPAIPYTRAIAHENGWRWRIPLQHRVGNGFVFTSEKLSNDDAREQFENALEGEALTEPRLIRFITGRRKKVWNKNCVALGLSSGFLEPLESTSIHLFQRGVTELVKHFPYHGITPALADLYNDKISKEVEQIRDFLILHYKVTQRDDSEFWRERQAMDIPDTLAARLSLFEENAHAYNGCDELFLLDSWIQVMFGQGIEPKGYHAIGQLFPKDRLENALKSQREKVASTLAQLPSHQEFIDQYCS</sequence>
<dbReference type="PIRSF" id="PIRSF011396">
    <property type="entry name" value="Trp_halogenase"/>
    <property type="match status" value="1"/>
</dbReference>
<evidence type="ECO:0000313" key="3">
    <source>
        <dbReference type="EMBL" id="ACT60469.1"/>
    </source>
</evidence>
<feature type="active site" evidence="1">
    <location>
        <position position="79"/>
    </location>
</feature>
<dbReference type="OrthoDB" id="462203at2"/>
<feature type="binding site" evidence="2">
    <location>
        <position position="329"/>
    </location>
    <ligand>
        <name>FAD</name>
        <dbReference type="ChEBI" id="CHEBI:57692"/>
    </ligand>
</feature>
<dbReference type="Gene3D" id="3.50.50.60">
    <property type="entry name" value="FAD/NAD(P)-binding domain"/>
    <property type="match status" value="1"/>
</dbReference>
<dbReference type="HOGENOM" id="CLU_022247_1_0_5"/>
<dbReference type="EMBL" id="CP001678">
    <property type="protein sequence ID" value="ACT60469.1"/>
    <property type="molecule type" value="Genomic_DNA"/>
</dbReference>
<dbReference type="AlphaFoldDB" id="C6XQH0"/>
<gene>
    <name evidence="3" type="ordered locus">Hbal_2796</name>
</gene>
<evidence type="ECO:0000256" key="1">
    <source>
        <dbReference type="PIRSR" id="PIRSR011396-1"/>
    </source>
</evidence>
<dbReference type="InterPro" id="IPR033856">
    <property type="entry name" value="Trp_halogen"/>
</dbReference>
<dbReference type="InterPro" id="IPR036188">
    <property type="entry name" value="FAD/NAD-bd_sf"/>
</dbReference>
<dbReference type="eggNOG" id="COG0665">
    <property type="taxonomic scope" value="Bacteria"/>
</dbReference>
<protein>
    <submittedName>
        <fullName evidence="3">Tryptophan halogenase</fullName>
    </submittedName>
</protein>
<dbReference type="GO" id="GO:0004497">
    <property type="term" value="F:monooxygenase activity"/>
    <property type="evidence" value="ECO:0007669"/>
    <property type="project" value="InterPro"/>
</dbReference>
<dbReference type="GO" id="GO:0000166">
    <property type="term" value="F:nucleotide binding"/>
    <property type="evidence" value="ECO:0007669"/>
    <property type="project" value="UniProtKB-KW"/>
</dbReference>
<dbReference type="SUPFAM" id="SSF51905">
    <property type="entry name" value="FAD/NAD(P)-binding domain"/>
    <property type="match status" value="1"/>
</dbReference>
<organism evidence="3 4">
    <name type="scientific">Hirschia baltica (strain ATCC 49814 / DSM 5838 / IFAM 1418)</name>
    <dbReference type="NCBI Taxonomy" id="582402"/>
    <lineage>
        <taxon>Bacteria</taxon>
        <taxon>Pseudomonadati</taxon>
        <taxon>Pseudomonadota</taxon>
        <taxon>Alphaproteobacteria</taxon>
        <taxon>Hyphomonadales</taxon>
        <taxon>Hyphomonadaceae</taxon>
        <taxon>Hirschia</taxon>
    </lineage>
</organism>
<dbReference type="InterPro" id="IPR006905">
    <property type="entry name" value="Flavin_halogenase"/>
</dbReference>
<dbReference type="KEGG" id="hba:Hbal_2796"/>
<dbReference type="Pfam" id="PF04820">
    <property type="entry name" value="Trp_halogenase"/>
    <property type="match status" value="1"/>
</dbReference>
<keyword evidence="2" id="KW-0547">Nucleotide-binding</keyword>
<keyword evidence="2" id="KW-0285">Flavoprotein</keyword>
<dbReference type="Proteomes" id="UP000002745">
    <property type="component" value="Chromosome"/>
</dbReference>
<dbReference type="STRING" id="582402.Hbal_2796"/>
<dbReference type="PANTHER" id="PTHR43747:SF4">
    <property type="entry name" value="FLAVIN-DEPENDENT TRYPTOPHAN HALOGENASE"/>
    <property type="match status" value="1"/>
</dbReference>
<evidence type="ECO:0000256" key="2">
    <source>
        <dbReference type="PIRSR" id="PIRSR011396-2"/>
    </source>
</evidence>
<feature type="binding site" evidence="2">
    <location>
        <position position="338"/>
    </location>
    <ligand>
        <name>L-tryptophan</name>
        <dbReference type="ChEBI" id="CHEBI:57912"/>
    </ligand>
</feature>
<feature type="binding site" evidence="2">
    <location>
        <begin position="14"/>
        <end position="17"/>
    </location>
    <ligand>
        <name>FAD</name>
        <dbReference type="ChEBI" id="CHEBI:57692"/>
    </ligand>
</feature>
<keyword evidence="4" id="KW-1185">Reference proteome</keyword>
<feature type="binding site" evidence="2">
    <location>
        <position position="79"/>
    </location>
    <ligand>
        <name>7-chloro-L-tryptophan</name>
        <dbReference type="ChEBI" id="CHEBI:58713"/>
    </ligand>
</feature>
<dbReference type="InterPro" id="IPR050816">
    <property type="entry name" value="Flavin-dep_Halogenase_NPB"/>
</dbReference>
<feature type="binding site" evidence="2">
    <location>
        <position position="342"/>
    </location>
    <ligand>
        <name>FAD</name>
        <dbReference type="ChEBI" id="CHEBI:57692"/>
    </ligand>
</feature>
<proteinExistence type="predicted"/>
<accession>C6XQH0</accession>
<evidence type="ECO:0000313" key="4">
    <source>
        <dbReference type="Proteomes" id="UP000002745"/>
    </source>
</evidence>
<name>C6XQH0_HIRBI</name>
<keyword evidence="2" id="KW-0274">FAD</keyword>